<accession>L8JYM7</accession>
<proteinExistence type="predicted"/>
<organism evidence="2 3">
    <name type="scientific">Fulvivirga imtechensis AK7</name>
    <dbReference type="NCBI Taxonomy" id="1237149"/>
    <lineage>
        <taxon>Bacteria</taxon>
        <taxon>Pseudomonadati</taxon>
        <taxon>Bacteroidota</taxon>
        <taxon>Cytophagia</taxon>
        <taxon>Cytophagales</taxon>
        <taxon>Fulvivirgaceae</taxon>
        <taxon>Fulvivirga</taxon>
    </lineage>
</organism>
<reference evidence="2 3" key="1">
    <citation type="submission" date="2012-12" db="EMBL/GenBank/DDBJ databases">
        <title>Genome assembly of Fulvivirga imtechensis AK7.</title>
        <authorList>
            <person name="Nupur N."/>
            <person name="Khatri I."/>
            <person name="Kumar R."/>
            <person name="Subramanian S."/>
            <person name="Pinnaka A."/>
        </authorList>
    </citation>
    <scope>NUCLEOTIDE SEQUENCE [LARGE SCALE GENOMIC DNA]</scope>
    <source>
        <strain evidence="2 3">AK7</strain>
    </source>
</reference>
<evidence type="ECO:0008006" key="4">
    <source>
        <dbReference type="Google" id="ProtNLM"/>
    </source>
</evidence>
<evidence type="ECO:0000313" key="3">
    <source>
        <dbReference type="Proteomes" id="UP000011135"/>
    </source>
</evidence>
<evidence type="ECO:0000313" key="2">
    <source>
        <dbReference type="EMBL" id="ELR73253.1"/>
    </source>
</evidence>
<protein>
    <recommendedName>
        <fullName evidence="4">Outer membrane protein beta-barrel domain-containing protein</fullName>
    </recommendedName>
</protein>
<dbReference type="Gene3D" id="2.40.160.20">
    <property type="match status" value="1"/>
</dbReference>
<sequence length="178" mass="19760">MNRVLRKLFLLVVVSGVSYVTNAQGFEPTQGFKQINFGVGVSNWGVPVYAGMDFGIADKITIGPRISYRSYSKRYSFFTGGYDIDYTIFNLSFRGDYHYGAHISGLPDQLDLYGGLSLGYSVWSHDYDGPGDPSFEDSDVYIALQAGARWYFNQNWGANAELTGGTLSGLEIGLSYRF</sequence>
<dbReference type="Proteomes" id="UP000011135">
    <property type="component" value="Unassembled WGS sequence"/>
</dbReference>
<name>L8JYM7_9BACT</name>
<comment type="caution">
    <text evidence="2">The sequence shown here is derived from an EMBL/GenBank/DDBJ whole genome shotgun (WGS) entry which is preliminary data.</text>
</comment>
<gene>
    <name evidence="2" type="ORF">C900_04764</name>
</gene>
<dbReference type="RefSeq" id="WP_009578139.1">
    <property type="nucleotide sequence ID" value="NZ_AMZN01000007.1"/>
</dbReference>
<evidence type="ECO:0000256" key="1">
    <source>
        <dbReference type="SAM" id="SignalP"/>
    </source>
</evidence>
<keyword evidence="1" id="KW-0732">Signal</keyword>
<dbReference type="InterPro" id="IPR011250">
    <property type="entry name" value="OMP/PagP_B-barrel"/>
</dbReference>
<feature type="chain" id="PRO_5003993627" description="Outer membrane protein beta-barrel domain-containing protein" evidence="1">
    <location>
        <begin position="24"/>
        <end position="178"/>
    </location>
</feature>
<dbReference type="OrthoDB" id="658990at2"/>
<dbReference type="STRING" id="1237149.C900_04764"/>
<keyword evidence="3" id="KW-1185">Reference proteome</keyword>
<dbReference type="SUPFAM" id="SSF56925">
    <property type="entry name" value="OMPA-like"/>
    <property type="match status" value="1"/>
</dbReference>
<dbReference type="EMBL" id="AMZN01000007">
    <property type="protein sequence ID" value="ELR73253.1"/>
    <property type="molecule type" value="Genomic_DNA"/>
</dbReference>
<feature type="signal peptide" evidence="1">
    <location>
        <begin position="1"/>
        <end position="23"/>
    </location>
</feature>
<dbReference type="eggNOG" id="COG3637">
    <property type="taxonomic scope" value="Bacteria"/>
</dbReference>
<dbReference type="AlphaFoldDB" id="L8JYM7"/>